<dbReference type="EMBL" id="BFEA01000317">
    <property type="protein sequence ID" value="GBG79377.1"/>
    <property type="molecule type" value="Genomic_DNA"/>
</dbReference>
<name>A0A388LAM9_CHABU</name>
<comment type="subcellular location">
    <subcellularLocation>
        <location evidence="1">Membrane</location>
        <topology evidence="1">Multi-pass membrane protein</topology>
    </subcellularLocation>
</comment>
<organism evidence="8 9">
    <name type="scientific">Chara braunii</name>
    <name type="common">Braun's stonewort</name>
    <dbReference type="NCBI Taxonomy" id="69332"/>
    <lineage>
        <taxon>Eukaryota</taxon>
        <taxon>Viridiplantae</taxon>
        <taxon>Streptophyta</taxon>
        <taxon>Charophyceae</taxon>
        <taxon>Charales</taxon>
        <taxon>Characeae</taxon>
        <taxon>Chara</taxon>
    </lineage>
</organism>
<evidence type="ECO:0000256" key="2">
    <source>
        <dbReference type="ARBA" id="ARBA00022692"/>
    </source>
</evidence>
<evidence type="ECO:0000256" key="4">
    <source>
        <dbReference type="ARBA" id="ARBA00023136"/>
    </source>
</evidence>
<dbReference type="Pfam" id="PF06813">
    <property type="entry name" value="Nodulin-like"/>
    <property type="match status" value="1"/>
</dbReference>
<evidence type="ECO:0000256" key="6">
    <source>
        <dbReference type="SAM" id="Phobius"/>
    </source>
</evidence>
<feature type="region of interest" description="Disordered" evidence="5">
    <location>
        <begin position="80"/>
        <end position="99"/>
    </location>
</feature>
<accession>A0A388LAM9</accession>
<feature type="transmembrane region" description="Helical" evidence="6">
    <location>
        <begin position="219"/>
        <end position="239"/>
    </location>
</feature>
<evidence type="ECO:0000256" key="5">
    <source>
        <dbReference type="SAM" id="MobiDB-lite"/>
    </source>
</evidence>
<keyword evidence="3 6" id="KW-1133">Transmembrane helix</keyword>
<evidence type="ECO:0000313" key="8">
    <source>
        <dbReference type="EMBL" id="GBG79377.1"/>
    </source>
</evidence>
<keyword evidence="2 6" id="KW-0812">Transmembrane</keyword>
<evidence type="ECO:0000256" key="3">
    <source>
        <dbReference type="ARBA" id="ARBA00022989"/>
    </source>
</evidence>
<feature type="domain" description="Nodulin-like" evidence="7">
    <location>
        <begin position="153"/>
        <end position="399"/>
    </location>
</feature>
<dbReference type="OrthoDB" id="410267at2759"/>
<protein>
    <recommendedName>
        <fullName evidence="7">Nodulin-like domain-containing protein</fullName>
    </recommendedName>
</protein>
<evidence type="ECO:0000313" key="9">
    <source>
        <dbReference type="Proteomes" id="UP000265515"/>
    </source>
</evidence>
<dbReference type="GO" id="GO:0016020">
    <property type="term" value="C:membrane"/>
    <property type="evidence" value="ECO:0007669"/>
    <property type="project" value="UniProtKB-SubCell"/>
</dbReference>
<dbReference type="Proteomes" id="UP000265515">
    <property type="component" value="Unassembled WGS sequence"/>
</dbReference>
<feature type="transmembrane region" description="Helical" evidence="6">
    <location>
        <begin position="154"/>
        <end position="173"/>
    </location>
</feature>
<comment type="caution">
    <text evidence="8">The sequence shown here is derived from an EMBL/GenBank/DDBJ whole genome shotgun (WGS) entry which is preliminary data.</text>
</comment>
<feature type="compositionally biased region" description="Gly residues" evidence="5">
    <location>
        <begin position="80"/>
        <end position="93"/>
    </location>
</feature>
<keyword evidence="9" id="KW-1185">Reference proteome</keyword>
<dbReference type="STRING" id="69332.A0A388LAM9"/>
<sequence>MVGETWRNRLRGEKGSVDDNGNHDQRGGGDGDGDAIAVGADGALRVAGHRYGYGDGYNYHDDSVKDYYYDINDGGDHCGHGGNGGDGGDGGDAIPGRGDQDVKGYLGTNTLMSRRERPAMESMDLGSASTSTGDFFRRLWGTAAVASEMLQNRWTLLVAVFWLEVFAGIQYAFPLLSPGIKRSLMYDQEEIDVMAAAKDFSCSFKFVAALLMNYLSTPLVLVIGASFNVIGFLSLWLAVRHKIEIGYWMLTSAVVIGHQANAMVDVVAMVACVTHFPVRRGVAIGLSKCILGLSAAMVTQIYRSFFDPNVELFLLVLATVPTLIMLLESPLFRAFTKPDVEDAATAEARFRFVDAAVLALVFYLLMITFTEEYWITTKFAKYASTGVMLIIFCLPLLAPLVHGKSSPSDASEDNEVFHKQKAHQVGGEGAGEEHDISVVAHCHHNTLNSPLLPEGSEEEEDVKLPDMTPLESLCSLSFWLLLLSAGIGIGSGVVVINNLSQLVEALGGKSADTDVSLISTANGLGRIITGIASETLLHKYGLPRSTCLCVATAGQTLALLLAAFCNFRFCLQNIVKSTRSFPFGTYAMAYVTGMWYDYQARAQEHDMGSAHLMASASELVCRGSQCFRGAFLICFAMSSFGLACSILLAYRTRGVYRNVIIHQRRAMREGLR</sequence>
<feature type="transmembrane region" description="Helical" evidence="6">
    <location>
        <begin position="312"/>
        <end position="332"/>
    </location>
</feature>
<dbReference type="Gramene" id="GBG79377">
    <property type="protein sequence ID" value="GBG79377"/>
    <property type="gene ID" value="CBR_g29526"/>
</dbReference>
<reference evidence="8 9" key="1">
    <citation type="journal article" date="2018" name="Cell">
        <title>The Chara Genome: Secondary Complexity and Implications for Plant Terrestrialization.</title>
        <authorList>
            <person name="Nishiyama T."/>
            <person name="Sakayama H."/>
            <person name="Vries J.D."/>
            <person name="Buschmann H."/>
            <person name="Saint-Marcoux D."/>
            <person name="Ullrich K.K."/>
            <person name="Haas F.B."/>
            <person name="Vanderstraeten L."/>
            <person name="Becker D."/>
            <person name="Lang D."/>
            <person name="Vosolsobe S."/>
            <person name="Rombauts S."/>
            <person name="Wilhelmsson P.K.I."/>
            <person name="Janitza P."/>
            <person name="Kern R."/>
            <person name="Heyl A."/>
            <person name="Rumpler F."/>
            <person name="Villalobos L.I.A.C."/>
            <person name="Clay J.M."/>
            <person name="Skokan R."/>
            <person name="Toyoda A."/>
            <person name="Suzuki Y."/>
            <person name="Kagoshima H."/>
            <person name="Schijlen E."/>
            <person name="Tajeshwar N."/>
            <person name="Catarino B."/>
            <person name="Hetherington A.J."/>
            <person name="Saltykova A."/>
            <person name="Bonnot C."/>
            <person name="Breuninger H."/>
            <person name="Symeonidi A."/>
            <person name="Radhakrishnan G.V."/>
            <person name="Van Nieuwerburgh F."/>
            <person name="Deforce D."/>
            <person name="Chang C."/>
            <person name="Karol K.G."/>
            <person name="Hedrich R."/>
            <person name="Ulvskov P."/>
            <person name="Glockner G."/>
            <person name="Delwiche C.F."/>
            <person name="Petrasek J."/>
            <person name="Van de Peer Y."/>
            <person name="Friml J."/>
            <person name="Beilby M."/>
            <person name="Dolan L."/>
            <person name="Kohara Y."/>
            <person name="Sugano S."/>
            <person name="Fujiyama A."/>
            <person name="Delaux P.-M."/>
            <person name="Quint M."/>
            <person name="TheiBen G."/>
            <person name="Hagemann M."/>
            <person name="Harholt J."/>
            <person name="Dunand C."/>
            <person name="Zachgo S."/>
            <person name="Langdale J."/>
            <person name="Maumus F."/>
            <person name="Straeten D.V.D."/>
            <person name="Gould S.B."/>
            <person name="Rensing S.A."/>
        </authorList>
    </citation>
    <scope>NUCLEOTIDE SEQUENCE [LARGE SCALE GENOMIC DNA]</scope>
    <source>
        <strain evidence="8 9">S276</strain>
    </source>
</reference>
<feature type="transmembrane region" description="Helical" evidence="6">
    <location>
        <begin position="473"/>
        <end position="496"/>
    </location>
</feature>
<dbReference type="OMA" id="IMKVGTS"/>
<evidence type="ECO:0000259" key="7">
    <source>
        <dbReference type="Pfam" id="PF06813"/>
    </source>
</evidence>
<dbReference type="AlphaFoldDB" id="A0A388LAM9"/>
<dbReference type="InterPro" id="IPR010658">
    <property type="entry name" value="Nodulin-like"/>
</dbReference>
<evidence type="ECO:0000256" key="1">
    <source>
        <dbReference type="ARBA" id="ARBA00004141"/>
    </source>
</evidence>
<feature type="region of interest" description="Disordered" evidence="5">
    <location>
        <begin position="1"/>
        <end position="34"/>
    </location>
</feature>
<dbReference type="SUPFAM" id="SSF103473">
    <property type="entry name" value="MFS general substrate transporter"/>
    <property type="match status" value="1"/>
</dbReference>
<feature type="compositionally biased region" description="Basic and acidic residues" evidence="5">
    <location>
        <begin position="1"/>
        <end position="29"/>
    </location>
</feature>
<dbReference type="InterPro" id="IPR036259">
    <property type="entry name" value="MFS_trans_sf"/>
</dbReference>
<feature type="transmembrane region" description="Helical" evidence="6">
    <location>
        <begin position="629"/>
        <end position="650"/>
    </location>
</feature>
<dbReference type="PANTHER" id="PTHR21576:SF158">
    <property type="entry name" value="RIBOSOMAL RNA-PROCESSING PROTEIN 12-LIKE CONSERVED DOMAIN-CONTAINING PROTEIN"/>
    <property type="match status" value="1"/>
</dbReference>
<proteinExistence type="predicted"/>
<dbReference type="PANTHER" id="PTHR21576">
    <property type="entry name" value="UNCHARACTERIZED NODULIN-LIKE PROTEIN"/>
    <property type="match status" value="1"/>
</dbReference>
<keyword evidence="4 6" id="KW-0472">Membrane</keyword>
<feature type="transmembrane region" description="Helical" evidence="6">
    <location>
        <begin position="382"/>
        <end position="401"/>
    </location>
</feature>
<gene>
    <name evidence="8" type="ORF">CBR_g29526</name>
</gene>
<feature type="transmembrane region" description="Helical" evidence="6">
    <location>
        <begin position="352"/>
        <end position="370"/>
    </location>
</feature>